<protein>
    <submittedName>
        <fullName evidence="1">DUF3606 domain-containing protein</fullName>
    </submittedName>
</protein>
<dbReference type="InterPro" id="IPR022037">
    <property type="entry name" value="DUF3606"/>
</dbReference>
<organism evidence="1 2">
    <name type="scientific">Dongia sedimenti</name>
    <dbReference type="NCBI Taxonomy" id="3064282"/>
    <lineage>
        <taxon>Bacteria</taxon>
        <taxon>Pseudomonadati</taxon>
        <taxon>Pseudomonadota</taxon>
        <taxon>Alphaproteobacteria</taxon>
        <taxon>Rhodospirillales</taxon>
        <taxon>Dongiaceae</taxon>
        <taxon>Dongia</taxon>
    </lineage>
</organism>
<reference evidence="2" key="1">
    <citation type="submission" date="2023-08" db="EMBL/GenBank/DDBJ databases">
        <title>Rhodospirillaceae gen. nov., a novel taxon isolated from the Yangtze River Yuezi River estuary sludge.</title>
        <authorList>
            <person name="Ruan L."/>
        </authorList>
    </citation>
    <scope>NUCLEOTIDE SEQUENCE [LARGE SCALE GENOMIC DNA]</scope>
    <source>
        <strain evidence="2">R-7</strain>
    </source>
</reference>
<gene>
    <name evidence="1" type="ORF">Q8A70_07890</name>
</gene>
<name>A0ABU0YIQ1_9PROT</name>
<dbReference type="RefSeq" id="WP_379954988.1">
    <property type="nucleotide sequence ID" value="NZ_JAUYVI010000002.1"/>
</dbReference>
<keyword evidence="2" id="KW-1185">Reference proteome</keyword>
<dbReference type="Proteomes" id="UP001230156">
    <property type="component" value="Unassembled WGS sequence"/>
</dbReference>
<comment type="caution">
    <text evidence="1">The sequence shown here is derived from an EMBL/GenBank/DDBJ whole genome shotgun (WGS) entry which is preliminary data.</text>
</comment>
<evidence type="ECO:0000313" key="1">
    <source>
        <dbReference type="EMBL" id="MDQ7247584.1"/>
    </source>
</evidence>
<accession>A0ABU0YIQ1</accession>
<dbReference type="EMBL" id="JAUYVI010000002">
    <property type="protein sequence ID" value="MDQ7247584.1"/>
    <property type="molecule type" value="Genomic_DNA"/>
</dbReference>
<proteinExistence type="predicted"/>
<evidence type="ECO:0000313" key="2">
    <source>
        <dbReference type="Proteomes" id="UP001230156"/>
    </source>
</evidence>
<dbReference type="Pfam" id="PF12244">
    <property type="entry name" value="DUF3606"/>
    <property type="match status" value="1"/>
</dbReference>
<sequence>MADDKSKTGKPDRDRINVRENYEVTYWTNRFDVTPEQLTNAVASVGPMVKDVARYLGKSA</sequence>